<protein>
    <recommendedName>
        <fullName evidence="3">Glutamine amidotransferase type-2 domain-containing protein</fullName>
    </recommendedName>
</protein>
<evidence type="ECO:0008006" key="3">
    <source>
        <dbReference type="Google" id="ProtNLM"/>
    </source>
</evidence>
<evidence type="ECO:0000313" key="2">
    <source>
        <dbReference type="Proteomes" id="UP000187191"/>
    </source>
</evidence>
<name>A0ABN4VDU1_9ACTN</name>
<evidence type="ECO:0000313" key="1">
    <source>
        <dbReference type="EMBL" id="APY84504.1"/>
    </source>
</evidence>
<dbReference type="InterPro" id="IPR029055">
    <property type="entry name" value="Ntn_hydrolases_N"/>
</dbReference>
<dbReference type="SUPFAM" id="SSF56235">
    <property type="entry name" value="N-terminal nucleophile aminohydrolases (Ntn hydrolases)"/>
    <property type="match status" value="1"/>
</dbReference>
<dbReference type="RefSeq" id="WP_076681898.1">
    <property type="nucleotide sequence ID" value="NZ_CP015588.1"/>
</dbReference>
<dbReference type="Proteomes" id="UP000187191">
    <property type="component" value="Chromosome"/>
</dbReference>
<accession>A0ABN4VDU1</accession>
<organism evidence="1 2">
    <name type="scientific">Streptomyces alfalfae</name>
    <dbReference type="NCBI Taxonomy" id="1642299"/>
    <lineage>
        <taxon>Bacteria</taxon>
        <taxon>Bacillati</taxon>
        <taxon>Actinomycetota</taxon>
        <taxon>Actinomycetes</taxon>
        <taxon>Kitasatosporales</taxon>
        <taxon>Streptomycetaceae</taxon>
        <taxon>Streptomyces</taxon>
    </lineage>
</organism>
<gene>
    <name evidence="1" type="ORF">A7J05_00750</name>
</gene>
<dbReference type="EMBL" id="CP015588">
    <property type="protein sequence ID" value="APY84504.1"/>
    <property type="molecule type" value="Genomic_DNA"/>
</dbReference>
<reference evidence="1 2" key="1">
    <citation type="submission" date="2016-05" db="EMBL/GenBank/DDBJ databases">
        <authorList>
            <person name="Gu J."/>
        </authorList>
    </citation>
    <scope>NUCLEOTIDE SEQUENCE [LARGE SCALE GENOMIC DNA]</scope>
    <source>
        <strain evidence="1 2">ACCC40021</strain>
    </source>
</reference>
<proteinExistence type="predicted"/>
<sequence>MPTTPQLRDKLPVVRARGWRALTRWPGSYLLVARSGSPLVVIGDLAGQHPVYYRTDGSGIWWATAASALAAWTGPRST</sequence>
<dbReference type="Gene3D" id="3.60.20.10">
    <property type="entry name" value="Glutamine Phosphoribosylpyrophosphate, subunit 1, domain 1"/>
    <property type="match status" value="1"/>
</dbReference>
<keyword evidence="2" id="KW-1185">Reference proteome</keyword>